<evidence type="ECO:0000313" key="4">
    <source>
        <dbReference type="Proteomes" id="UP000326565"/>
    </source>
</evidence>
<feature type="transmembrane region" description="Helical" evidence="2">
    <location>
        <begin position="471"/>
        <end position="494"/>
    </location>
</feature>
<protein>
    <submittedName>
        <fullName evidence="3">Uncharacterized protein</fullName>
    </submittedName>
</protein>
<feature type="region of interest" description="Disordered" evidence="1">
    <location>
        <begin position="570"/>
        <end position="593"/>
    </location>
</feature>
<dbReference type="Proteomes" id="UP000326565">
    <property type="component" value="Unassembled WGS sequence"/>
</dbReference>
<keyword evidence="2" id="KW-0472">Membrane</keyword>
<keyword evidence="4" id="KW-1185">Reference proteome</keyword>
<organism evidence="3 4">
    <name type="scientific">Aspergillus leporis</name>
    <dbReference type="NCBI Taxonomy" id="41062"/>
    <lineage>
        <taxon>Eukaryota</taxon>
        <taxon>Fungi</taxon>
        <taxon>Dikarya</taxon>
        <taxon>Ascomycota</taxon>
        <taxon>Pezizomycotina</taxon>
        <taxon>Eurotiomycetes</taxon>
        <taxon>Eurotiomycetidae</taxon>
        <taxon>Eurotiales</taxon>
        <taxon>Aspergillaceae</taxon>
        <taxon>Aspergillus</taxon>
        <taxon>Aspergillus subgen. Circumdati</taxon>
    </lineage>
</organism>
<dbReference type="EMBL" id="ML732282">
    <property type="protein sequence ID" value="KAB8071108.1"/>
    <property type="molecule type" value="Genomic_DNA"/>
</dbReference>
<dbReference type="PANTHER" id="PTHR37544:SF3">
    <property type="entry name" value="SPRAY"/>
    <property type="match status" value="1"/>
</dbReference>
<evidence type="ECO:0000313" key="3">
    <source>
        <dbReference type="EMBL" id="KAB8071108.1"/>
    </source>
</evidence>
<dbReference type="PANTHER" id="PTHR37544">
    <property type="entry name" value="SPRAY-RELATED"/>
    <property type="match status" value="1"/>
</dbReference>
<evidence type="ECO:0000256" key="1">
    <source>
        <dbReference type="SAM" id="MobiDB-lite"/>
    </source>
</evidence>
<dbReference type="Pfam" id="PF11915">
    <property type="entry name" value="DUF3433"/>
    <property type="match status" value="1"/>
</dbReference>
<sequence length="593" mass="65509">MGDPPPPFLIIPFFIFEILALFAALGGIGVILVKSWNDGYFPSLTDIKTDDLKSLWVLLPPAGAAIMRGIYISLYQNLTVLEPWFILQKGNATARSSLMLHYGSQSPFAVALKCFNRRHLLLGLVALTCILNTILTVLASALFALEYAPVATGGLIKSDYYHQSFTPGNHTSILAEADLFQSSIYTNTSMLPWTTPTLSLLPVQANMTEDQFAQSPFVGISAGLNCWELSVADSRSKDAVSGATYWEYSSSDDDSTTCRISAQESVLSHWNKSFAVDFIAPTESDESDEACRKPGILVIAQTNGTNTATDSSGKIMALYCESVAEIQNYTAVFDRRGYIEDYDIINGTSITEGPMFDNVTASLANYNRVFSNPLQANTNTNTSTGDSPKGRHRVLQNWFGILAAHVYTQKNINNLTAIDADLLIEAATLVYQTVFATDVTLHQDFHFMHVSTPETIPNAAIFDTYMSFVPVLPAFIVVFLIITFDAYVLMYVFITRRGRLSFPRSPRSIGSMMPWVAKSKMLDDFRGTSTWNESERAEHLIKLDKRYALRRTNLNDGKWTYALDEELGSGDGTPLQDLPPKGCHIQSTSVDSS</sequence>
<accession>A0A5N5WRC4</accession>
<dbReference type="AlphaFoldDB" id="A0A5N5WRC4"/>
<evidence type="ECO:0000256" key="2">
    <source>
        <dbReference type="SAM" id="Phobius"/>
    </source>
</evidence>
<reference evidence="3 4" key="1">
    <citation type="submission" date="2019-04" db="EMBL/GenBank/DDBJ databases">
        <title>Friends and foes A comparative genomics study of 23 Aspergillus species from section Flavi.</title>
        <authorList>
            <consortium name="DOE Joint Genome Institute"/>
            <person name="Kjaerbolling I."/>
            <person name="Vesth T."/>
            <person name="Frisvad J.C."/>
            <person name="Nybo J.L."/>
            <person name="Theobald S."/>
            <person name="Kildgaard S."/>
            <person name="Isbrandt T."/>
            <person name="Kuo A."/>
            <person name="Sato A."/>
            <person name="Lyhne E.K."/>
            <person name="Kogle M.E."/>
            <person name="Wiebenga A."/>
            <person name="Kun R.S."/>
            <person name="Lubbers R.J."/>
            <person name="Makela M.R."/>
            <person name="Barry K."/>
            <person name="Chovatia M."/>
            <person name="Clum A."/>
            <person name="Daum C."/>
            <person name="Haridas S."/>
            <person name="He G."/>
            <person name="LaButti K."/>
            <person name="Lipzen A."/>
            <person name="Mondo S."/>
            <person name="Riley R."/>
            <person name="Salamov A."/>
            <person name="Simmons B.A."/>
            <person name="Magnuson J.K."/>
            <person name="Henrissat B."/>
            <person name="Mortensen U.H."/>
            <person name="Larsen T.O."/>
            <person name="Devries R.P."/>
            <person name="Grigoriev I.V."/>
            <person name="Machida M."/>
            <person name="Baker S.E."/>
            <person name="Andersen M.R."/>
        </authorList>
    </citation>
    <scope>NUCLEOTIDE SEQUENCE [LARGE SCALE GENOMIC DNA]</scope>
    <source>
        <strain evidence="3 4">CBS 151.66</strain>
    </source>
</reference>
<feature type="transmembrane region" description="Helical" evidence="2">
    <location>
        <begin position="6"/>
        <end position="33"/>
    </location>
</feature>
<keyword evidence="2" id="KW-0812">Transmembrane</keyword>
<proteinExistence type="predicted"/>
<dbReference type="InterPro" id="IPR021840">
    <property type="entry name" value="DUF3433"/>
</dbReference>
<gene>
    <name evidence="3" type="ORF">BDV29DRAFT_179796</name>
</gene>
<feature type="transmembrane region" description="Helical" evidence="2">
    <location>
        <begin position="120"/>
        <end position="145"/>
    </location>
</feature>
<name>A0A5N5WRC4_9EURO</name>
<keyword evidence="2" id="KW-1133">Transmembrane helix</keyword>
<dbReference type="OrthoDB" id="3248909at2759"/>